<dbReference type="Proteomes" id="UP001234178">
    <property type="component" value="Unassembled WGS sequence"/>
</dbReference>
<dbReference type="PANTHER" id="PTHR11783">
    <property type="entry name" value="SULFOTRANSFERASE SULT"/>
    <property type="match status" value="1"/>
</dbReference>
<dbReference type="InterPro" id="IPR000863">
    <property type="entry name" value="Sulfotransferase_dom"/>
</dbReference>
<keyword evidence="5" id="KW-1185">Reference proteome</keyword>
<evidence type="ECO:0000313" key="4">
    <source>
        <dbReference type="EMBL" id="KAK4026514.1"/>
    </source>
</evidence>
<evidence type="ECO:0000256" key="1">
    <source>
        <dbReference type="ARBA" id="ARBA00005771"/>
    </source>
</evidence>
<comment type="caution">
    <text evidence="4">The sequence shown here is derived from an EMBL/GenBank/DDBJ whole genome shotgun (WGS) entry which is preliminary data.</text>
</comment>
<sequence length="335" mass="38823">MFFSDKPVFPLKSGVKFSVIPETLESPFKENFPAYYKGLVRGEPGGFVLHPKFVSNADKIYNMTVRSTDLWIRTFPRSGMTWTSELAWLIMNDCNFSEALEVPLSVRSPTVDTNYFTNWDDLAPSEIMDARQCQSIEKMEQLPSPRILKSHLPFHLLPPRLLNTAKVIFVVRNPKDAIVSFFHFHKLVKLCYFAGEMDQFVDYFIDNKVAWTPYFSSVLDAWGKRNHPNLLILFYEDMIKDLRAQIEKMAAFLNRTVTEEQIGKLVDHVRVDSQRDRPNISIKASVTNNDCLFIRQGKTNDWKNYFSPEVNVKIDEWIKNNLDGSDLNFATVLQN</sequence>
<name>A0ABR0AN12_9CRUS</name>
<proteinExistence type="inferred from homology"/>
<reference evidence="4 5" key="1">
    <citation type="journal article" date="2023" name="Nucleic Acids Res.">
        <title>The hologenome of Daphnia magna reveals possible DNA methylation and microbiome-mediated evolution of the host genome.</title>
        <authorList>
            <person name="Chaturvedi A."/>
            <person name="Li X."/>
            <person name="Dhandapani V."/>
            <person name="Marshall H."/>
            <person name="Kissane S."/>
            <person name="Cuenca-Cambronero M."/>
            <person name="Asole G."/>
            <person name="Calvet F."/>
            <person name="Ruiz-Romero M."/>
            <person name="Marangio P."/>
            <person name="Guigo R."/>
            <person name="Rago D."/>
            <person name="Mirbahai L."/>
            <person name="Eastwood N."/>
            <person name="Colbourne J.K."/>
            <person name="Zhou J."/>
            <person name="Mallon E."/>
            <person name="Orsini L."/>
        </authorList>
    </citation>
    <scope>NUCLEOTIDE SEQUENCE [LARGE SCALE GENOMIC DNA]</scope>
    <source>
        <strain evidence="4">LRV0_1</strain>
    </source>
</reference>
<gene>
    <name evidence="4" type="ORF">OUZ56_015509</name>
</gene>
<dbReference type="Pfam" id="PF00685">
    <property type="entry name" value="Sulfotransfer_1"/>
    <property type="match status" value="1"/>
</dbReference>
<evidence type="ECO:0000313" key="5">
    <source>
        <dbReference type="Proteomes" id="UP001234178"/>
    </source>
</evidence>
<accession>A0ABR0AN12</accession>
<evidence type="ECO:0000256" key="2">
    <source>
        <dbReference type="ARBA" id="ARBA00022679"/>
    </source>
</evidence>
<dbReference type="InterPro" id="IPR027417">
    <property type="entry name" value="P-loop_NTPase"/>
</dbReference>
<dbReference type="Gene3D" id="3.40.50.300">
    <property type="entry name" value="P-loop containing nucleotide triphosphate hydrolases"/>
    <property type="match status" value="1"/>
</dbReference>
<keyword evidence="2" id="KW-0808">Transferase</keyword>
<comment type="similarity">
    <text evidence="1">Belongs to the sulfotransferase 1 family.</text>
</comment>
<dbReference type="SUPFAM" id="SSF52540">
    <property type="entry name" value="P-loop containing nucleoside triphosphate hydrolases"/>
    <property type="match status" value="1"/>
</dbReference>
<feature type="domain" description="Sulfotransferase" evidence="3">
    <location>
        <begin position="68"/>
        <end position="325"/>
    </location>
</feature>
<evidence type="ECO:0000259" key="3">
    <source>
        <dbReference type="Pfam" id="PF00685"/>
    </source>
</evidence>
<organism evidence="4 5">
    <name type="scientific">Daphnia magna</name>
    <dbReference type="NCBI Taxonomy" id="35525"/>
    <lineage>
        <taxon>Eukaryota</taxon>
        <taxon>Metazoa</taxon>
        <taxon>Ecdysozoa</taxon>
        <taxon>Arthropoda</taxon>
        <taxon>Crustacea</taxon>
        <taxon>Branchiopoda</taxon>
        <taxon>Diplostraca</taxon>
        <taxon>Cladocera</taxon>
        <taxon>Anomopoda</taxon>
        <taxon>Daphniidae</taxon>
        <taxon>Daphnia</taxon>
    </lineage>
</organism>
<dbReference type="EMBL" id="JAOYFB010000038">
    <property type="protein sequence ID" value="KAK4026514.1"/>
    <property type="molecule type" value="Genomic_DNA"/>
</dbReference>
<protein>
    <recommendedName>
        <fullName evidence="3">Sulfotransferase domain-containing protein</fullName>
    </recommendedName>
</protein>